<evidence type="ECO:0000256" key="1">
    <source>
        <dbReference type="SAM" id="MobiDB-lite"/>
    </source>
</evidence>
<protein>
    <recommendedName>
        <fullName evidence="4">Amidoligase enzyme</fullName>
    </recommendedName>
</protein>
<dbReference type="EMBL" id="ML119148">
    <property type="protein sequence ID" value="RPB09794.1"/>
    <property type="molecule type" value="Genomic_DNA"/>
</dbReference>
<feature type="compositionally biased region" description="Acidic residues" evidence="1">
    <location>
        <begin position="331"/>
        <end position="362"/>
    </location>
</feature>
<dbReference type="STRING" id="1392247.A0A3N4KGW9"/>
<accession>A0A3N4KGW9</accession>
<dbReference type="OrthoDB" id="412402at2759"/>
<dbReference type="Pfam" id="PF12224">
    <property type="entry name" value="Amidoligase_2"/>
    <property type="match status" value="1"/>
</dbReference>
<dbReference type="InterPro" id="IPR022025">
    <property type="entry name" value="Amidoligase_2"/>
</dbReference>
<gene>
    <name evidence="2" type="ORF">P167DRAFT_576869</name>
</gene>
<evidence type="ECO:0000313" key="3">
    <source>
        <dbReference type="Proteomes" id="UP000277580"/>
    </source>
</evidence>
<reference evidence="2 3" key="1">
    <citation type="journal article" date="2018" name="Nat. Ecol. Evol.">
        <title>Pezizomycetes genomes reveal the molecular basis of ectomycorrhizal truffle lifestyle.</title>
        <authorList>
            <person name="Murat C."/>
            <person name="Payen T."/>
            <person name="Noel B."/>
            <person name="Kuo A."/>
            <person name="Morin E."/>
            <person name="Chen J."/>
            <person name="Kohler A."/>
            <person name="Krizsan K."/>
            <person name="Balestrini R."/>
            <person name="Da Silva C."/>
            <person name="Montanini B."/>
            <person name="Hainaut M."/>
            <person name="Levati E."/>
            <person name="Barry K.W."/>
            <person name="Belfiori B."/>
            <person name="Cichocki N."/>
            <person name="Clum A."/>
            <person name="Dockter R.B."/>
            <person name="Fauchery L."/>
            <person name="Guy J."/>
            <person name="Iotti M."/>
            <person name="Le Tacon F."/>
            <person name="Lindquist E.A."/>
            <person name="Lipzen A."/>
            <person name="Malagnac F."/>
            <person name="Mello A."/>
            <person name="Molinier V."/>
            <person name="Miyauchi S."/>
            <person name="Poulain J."/>
            <person name="Riccioni C."/>
            <person name="Rubini A."/>
            <person name="Sitrit Y."/>
            <person name="Splivallo R."/>
            <person name="Traeger S."/>
            <person name="Wang M."/>
            <person name="Zifcakova L."/>
            <person name="Wipf D."/>
            <person name="Zambonelli A."/>
            <person name="Paolocci F."/>
            <person name="Nowrousian M."/>
            <person name="Ottonello S."/>
            <person name="Baldrian P."/>
            <person name="Spatafora J.W."/>
            <person name="Henrissat B."/>
            <person name="Nagy L.G."/>
            <person name="Aury J.M."/>
            <person name="Wincker P."/>
            <person name="Grigoriev I.V."/>
            <person name="Bonfante P."/>
            <person name="Martin F.M."/>
        </authorList>
    </citation>
    <scope>NUCLEOTIDE SEQUENCE [LARGE SCALE GENOMIC DNA]</scope>
    <source>
        <strain evidence="2 3">CCBAS932</strain>
    </source>
</reference>
<organism evidence="2 3">
    <name type="scientific">Morchella conica CCBAS932</name>
    <dbReference type="NCBI Taxonomy" id="1392247"/>
    <lineage>
        <taxon>Eukaryota</taxon>
        <taxon>Fungi</taxon>
        <taxon>Dikarya</taxon>
        <taxon>Ascomycota</taxon>
        <taxon>Pezizomycotina</taxon>
        <taxon>Pezizomycetes</taxon>
        <taxon>Pezizales</taxon>
        <taxon>Morchellaceae</taxon>
        <taxon>Morchella</taxon>
    </lineage>
</organism>
<sequence length="384" mass="43217">MDTKCLETGTINFKDITIGVELEMILFKLPPAIKYIPYGELDFIANALEDLATEMGVMRIIDGVMPHELKSFKSQDTSTGGMAQREHIELHFQIKDDISIKPFHPTNKSLHGRGVEVCTPILTQDNWEQTLRSMCTAITTACEQCGAAIHFNDSCGLHVHIGLGREYTLRELKQLAKAIVLFERQMDHHHPRHRRPPPPSIHRSSMIASNLDNHGLRDLTPAQMIWRIDDQTGVHRVLRIINGANDGNYTSISRFYKYNLTCALTYKTVEFRQAAGTIDAEWIVAWVKNICRFVTAAAATGDETWYEWAESLDSVVTDAEICSRFGMPEGIETDDVDGVVAGEDGDKDGDDDDVEYEDEEDDMSFDYADEFELFTIGGDDSDSE</sequence>
<keyword evidence="3" id="KW-1185">Reference proteome</keyword>
<dbReference type="AlphaFoldDB" id="A0A3N4KGW9"/>
<proteinExistence type="predicted"/>
<feature type="region of interest" description="Disordered" evidence="1">
    <location>
        <begin position="328"/>
        <end position="362"/>
    </location>
</feature>
<name>A0A3N4KGW9_9PEZI</name>
<evidence type="ECO:0000313" key="2">
    <source>
        <dbReference type="EMBL" id="RPB09794.1"/>
    </source>
</evidence>
<dbReference type="PANTHER" id="PTHR36847">
    <property type="entry name" value="AMIDOLIGASE ENZYME"/>
    <property type="match status" value="1"/>
</dbReference>
<dbReference type="InParanoid" id="A0A3N4KGW9"/>
<dbReference type="Proteomes" id="UP000277580">
    <property type="component" value="Unassembled WGS sequence"/>
</dbReference>
<evidence type="ECO:0008006" key="4">
    <source>
        <dbReference type="Google" id="ProtNLM"/>
    </source>
</evidence>
<dbReference type="PANTHER" id="PTHR36847:SF1">
    <property type="entry name" value="AMIDOLIGASE ENZYME"/>
    <property type="match status" value="1"/>
</dbReference>